<keyword evidence="22" id="KW-0675">Receptor</keyword>
<keyword evidence="10" id="KW-0285">Flavoprotein</keyword>
<evidence type="ECO:0000256" key="11">
    <source>
        <dbReference type="ARBA" id="ARBA00022643"/>
    </source>
</evidence>
<dbReference type="PANTHER" id="PTHR41523">
    <property type="entry name" value="TWO-COMPONENT SYSTEM SENSOR PROTEIN"/>
    <property type="match status" value="1"/>
</dbReference>
<keyword evidence="16" id="KW-0418">Kinase</keyword>
<keyword evidence="17" id="KW-0067">ATP-binding</keyword>
<dbReference type="InterPro" id="IPR011102">
    <property type="entry name" value="Sig_transdc_His_kinase_HWE"/>
</dbReference>
<evidence type="ECO:0000256" key="18">
    <source>
        <dbReference type="ARBA" id="ARBA00022989"/>
    </source>
</evidence>
<keyword evidence="20" id="KW-0843">Virulence</keyword>
<accession>A0A7S9D4M7</accession>
<evidence type="ECO:0000313" key="25">
    <source>
        <dbReference type="Proteomes" id="UP000594621"/>
    </source>
</evidence>
<gene>
    <name evidence="24" type="ORF">IC761_32345</name>
</gene>
<keyword evidence="25" id="KW-1185">Reference proteome</keyword>
<proteinExistence type="predicted"/>
<keyword evidence="5" id="KW-1003">Cell membrane</keyword>
<dbReference type="FunFam" id="2.10.70.100:FF:000001">
    <property type="entry name" value="Sensory transduction histidine kinase"/>
    <property type="match status" value="1"/>
</dbReference>
<dbReference type="GO" id="GO:0005524">
    <property type="term" value="F:ATP binding"/>
    <property type="evidence" value="ECO:0007669"/>
    <property type="project" value="UniProtKB-KW"/>
</dbReference>
<evidence type="ECO:0000256" key="4">
    <source>
        <dbReference type="ARBA" id="ARBA00021740"/>
    </source>
</evidence>
<dbReference type="InterPro" id="IPR000700">
    <property type="entry name" value="PAS-assoc_C"/>
</dbReference>
<name>A0A7S9D4M7_9BRAD</name>
<dbReference type="GO" id="GO:0004673">
    <property type="term" value="F:protein histidine kinase activity"/>
    <property type="evidence" value="ECO:0007669"/>
    <property type="project" value="UniProtKB-EC"/>
</dbReference>
<dbReference type="GO" id="GO:0005886">
    <property type="term" value="C:plasma membrane"/>
    <property type="evidence" value="ECO:0007669"/>
    <property type="project" value="UniProtKB-SubCell"/>
</dbReference>
<dbReference type="NCBIfam" id="TIGR00229">
    <property type="entry name" value="sensory_box"/>
    <property type="match status" value="1"/>
</dbReference>
<keyword evidence="11" id="KW-0288">FMN</keyword>
<dbReference type="SMART" id="SM00086">
    <property type="entry name" value="PAC"/>
    <property type="match status" value="2"/>
</dbReference>
<evidence type="ECO:0000256" key="14">
    <source>
        <dbReference type="ARBA" id="ARBA00022737"/>
    </source>
</evidence>
<keyword evidence="15" id="KW-0547">Nucleotide-binding</keyword>
<dbReference type="Gene3D" id="3.30.450.20">
    <property type="entry name" value="PAS domain"/>
    <property type="match status" value="2"/>
</dbReference>
<dbReference type="Proteomes" id="UP000594621">
    <property type="component" value="Chromosome"/>
</dbReference>
<keyword evidence="9" id="KW-0716">Sensory transduction</keyword>
<evidence type="ECO:0000256" key="21">
    <source>
        <dbReference type="ARBA" id="ARBA00023136"/>
    </source>
</evidence>
<evidence type="ECO:0000313" key="24">
    <source>
        <dbReference type="EMBL" id="QPF91103.1"/>
    </source>
</evidence>
<evidence type="ECO:0000256" key="7">
    <source>
        <dbReference type="ARBA" id="ARBA00022543"/>
    </source>
</evidence>
<dbReference type="KEGG" id="bcou:IC761_32345"/>
<keyword evidence="13" id="KW-0812">Transmembrane</keyword>
<evidence type="ECO:0000256" key="20">
    <source>
        <dbReference type="ARBA" id="ARBA00023026"/>
    </source>
</evidence>
<feature type="domain" description="PAC" evidence="23">
    <location>
        <begin position="114"/>
        <end position="167"/>
    </location>
</feature>
<dbReference type="Pfam" id="PF07536">
    <property type="entry name" value="HWE_HK"/>
    <property type="match status" value="1"/>
</dbReference>
<dbReference type="Gene3D" id="2.10.70.100">
    <property type="match status" value="1"/>
</dbReference>
<dbReference type="InterPro" id="IPR001610">
    <property type="entry name" value="PAC"/>
</dbReference>
<evidence type="ECO:0000256" key="17">
    <source>
        <dbReference type="ARBA" id="ARBA00022840"/>
    </source>
</evidence>
<keyword evidence="19" id="KW-0157">Chromophore</keyword>
<comment type="subcellular location">
    <subcellularLocation>
        <location evidence="2">Cell inner membrane</location>
        <topology evidence="2">Multi-pass membrane protein</topology>
    </subcellularLocation>
</comment>
<evidence type="ECO:0000256" key="3">
    <source>
        <dbReference type="ARBA" id="ARBA00012438"/>
    </source>
</evidence>
<dbReference type="PROSITE" id="PS50113">
    <property type="entry name" value="PAC"/>
    <property type="match status" value="2"/>
</dbReference>
<evidence type="ECO:0000256" key="2">
    <source>
        <dbReference type="ARBA" id="ARBA00004429"/>
    </source>
</evidence>
<keyword evidence="14" id="KW-0677">Repeat</keyword>
<keyword evidence="6" id="KW-0997">Cell inner membrane</keyword>
<organism evidence="24 25">
    <name type="scientific">Bradyrhizobium commune</name>
    <dbReference type="NCBI Taxonomy" id="83627"/>
    <lineage>
        <taxon>Bacteria</taxon>
        <taxon>Pseudomonadati</taxon>
        <taxon>Pseudomonadota</taxon>
        <taxon>Alphaproteobacteria</taxon>
        <taxon>Hyphomicrobiales</taxon>
        <taxon>Nitrobacteraceae</taxon>
        <taxon>Bradyrhizobium</taxon>
    </lineage>
</organism>
<dbReference type="InterPro" id="IPR013655">
    <property type="entry name" value="PAS_fold_3"/>
</dbReference>
<reference evidence="24 25" key="1">
    <citation type="submission" date="2020-09" db="EMBL/GenBank/DDBJ databases">
        <title>Complete genomes of bradyrhizobia occurring on native shrubby legumes in Australia.</title>
        <authorList>
            <person name="Lafay B."/>
        </authorList>
    </citation>
    <scope>NUCLEOTIDE SEQUENCE [LARGE SCALE GENOMIC DNA]</scope>
    <source>
        <strain evidence="24 25">BDV5040</strain>
    </source>
</reference>
<dbReference type="CDD" id="cd00130">
    <property type="entry name" value="PAS"/>
    <property type="match status" value="1"/>
</dbReference>
<keyword evidence="18" id="KW-1133">Transmembrane helix</keyword>
<keyword evidence="12" id="KW-0808">Transferase</keyword>
<evidence type="ECO:0000256" key="16">
    <source>
        <dbReference type="ARBA" id="ARBA00022777"/>
    </source>
</evidence>
<evidence type="ECO:0000256" key="5">
    <source>
        <dbReference type="ARBA" id="ARBA00022475"/>
    </source>
</evidence>
<dbReference type="Pfam" id="PF08448">
    <property type="entry name" value="PAS_4"/>
    <property type="match status" value="1"/>
</dbReference>
<feature type="domain" description="PAC" evidence="23">
    <location>
        <begin position="246"/>
        <end position="298"/>
    </location>
</feature>
<evidence type="ECO:0000256" key="15">
    <source>
        <dbReference type="ARBA" id="ARBA00022741"/>
    </source>
</evidence>
<protein>
    <recommendedName>
        <fullName evidence="4">Blue-light-activated histidine kinase</fullName>
        <ecNumber evidence="3">2.7.13.3</ecNumber>
    </recommendedName>
</protein>
<evidence type="ECO:0000256" key="10">
    <source>
        <dbReference type="ARBA" id="ARBA00022630"/>
    </source>
</evidence>
<evidence type="ECO:0000256" key="1">
    <source>
        <dbReference type="ARBA" id="ARBA00000085"/>
    </source>
</evidence>
<dbReference type="PANTHER" id="PTHR41523:SF8">
    <property type="entry name" value="ETHYLENE RESPONSE SENSOR PROTEIN"/>
    <property type="match status" value="1"/>
</dbReference>
<dbReference type="AlphaFoldDB" id="A0A7S9D4M7"/>
<evidence type="ECO:0000256" key="12">
    <source>
        <dbReference type="ARBA" id="ARBA00022679"/>
    </source>
</evidence>
<comment type="catalytic activity">
    <reaction evidence="1">
        <text>ATP + protein L-histidine = ADP + protein N-phospho-L-histidine.</text>
        <dbReference type="EC" id="2.7.13.3"/>
    </reaction>
</comment>
<dbReference type="Pfam" id="PF08447">
    <property type="entry name" value="PAS_3"/>
    <property type="match status" value="1"/>
</dbReference>
<evidence type="ECO:0000256" key="9">
    <source>
        <dbReference type="ARBA" id="ARBA00022606"/>
    </source>
</evidence>
<dbReference type="InterPro" id="IPR036890">
    <property type="entry name" value="HATPase_C_sf"/>
</dbReference>
<dbReference type="EC" id="2.7.13.3" evidence="3"/>
<keyword evidence="7" id="KW-0600">Photoreceptor protein</keyword>
<evidence type="ECO:0000256" key="13">
    <source>
        <dbReference type="ARBA" id="ARBA00022692"/>
    </source>
</evidence>
<dbReference type="SUPFAM" id="SSF55785">
    <property type="entry name" value="PYP-like sensor domain (PAS domain)"/>
    <property type="match status" value="2"/>
</dbReference>
<evidence type="ECO:0000256" key="6">
    <source>
        <dbReference type="ARBA" id="ARBA00022519"/>
    </source>
</evidence>
<dbReference type="InterPro" id="IPR013656">
    <property type="entry name" value="PAS_4"/>
</dbReference>
<evidence type="ECO:0000259" key="23">
    <source>
        <dbReference type="PROSITE" id="PS50113"/>
    </source>
</evidence>
<evidence type="ECO:0000256" key="8">
    <source>
        <dbReference type="ARBA" id="ARBA00022553"/>
    </source>
</evidence>
<keyword evidence="21" id="KW-0472">Membrane</keyword>
<dbReference type="InterPro" id="IPR000014">
    <property type="entry name" value="PAS"/>
</dbReference>
<evidence type="ECO:0000256" key="22">
    <source>
        <dbReference type="ARBA" id="ARBA00023170"/>
    </source>
</evidence>
<evidence type="ECO:0000256" key="19">
    <source>
        <dbReference type="ARBA" id="ARBA00022991"/>
    </source>
</evidence>
<keyword evidence="8" id="KW-0597">Phosphoprotein</keyword>
<dbReference type="InterPro" id="IPR035965">
    <property type="entry name" value="PAS-like_dom_sf"/>
</dbReference>
<dbReference type="SMART" id="SM00911">
    <property type="entry name" value="HWE_HK"/>
    <property type="match status" value="1"/>
</dbReference>
<dbReference type="Gene3D" id="3.30.565.10">
    <property type="entry name" value="Histidine kinase-like ATPase, C-terminal domain"/>
    <property type="match status" value="1"/>
</dbReference>
<dbReference type="EMBL" id="CP061379">
    <property type="protein sequence ID" value="QPF91103.1"/>
    <property type="molecule type" value="Genomic_DNA"/>
</dbReference>
<sequence length="496" mass="53870">MANSANNDSFPFGGGEMGTLICLRNWSDTGLGPVSGWPQSLKTTVGILLRSPLPIVLLWGPDGVMIYNDAYSDFAGGRHPLLFGSKVREGWPEVADFNDNVMKVGLSGGTLSYRDQELTLHRKGFPEQVWMNLDYSPVLDENGRPAGVLAIVVETTQRVLTERALAKMEERLRQALNASGMVGTFDWHVQSDTFFADAQFAEMFSVDPAKGDKGAPLAEYLAGIHPEDAERVANAVNRAVTTGGSYVQEYRLLRKDGSIRWVEARGECLSDQDGGSSRFVGVVVDITSQKNAQERQRLLAREADHRVKNIFANFHSMISLSARSARTPKEMAEALRGRLDALLRAKDLIRPGIMGTEHASKHTTVDALVRTVLQPYEDGSPARIILSGPDVPVGAKAVTGLALALHEAATNAVKYGALSQTSGSISVTWSASGDDLHLEWEETGGPLIDTAPLARGFGSILTERSVTGELLGKIEHDWRRSGLRLKLSVPLERLAA</sequence>
<dbReference type="GO" id="GO:0009881">
    <property type="term" value="F:photoreceptor activity"/>
    <property type="evidence" value="ECO:0007669"/>
    <property type="project" value="UniProtKB-KW"/>
</dbReference>